<dbReference type="Pfam" id="PF02410">
    <property type="entry name" value="RsfS"/>
    <property type="match status" value="1"/>
</dbReference>
<gene>
    <name evidence="7" type="ORF">BIW11_03285</name>
</gene>
<feature type="region of interest" description="Disordered" evidence="6">
    <location>
        <begin position="92"/>
        <end position="124"/>
    </location>
</feature>
<evidence type="ECO:0000256" key="2">
    <source>
        <dbReference type="ARBA" id="ARBA00010574"/>
    </source>
</evidence>
<dbReference type="PANTHER" id="PTHR21043">
    <property type="entry name" value="IOJAP SUPERFAMILY ORTHOLOG"/>
    <property type="match status" value="1"/>
</dbReference>
<comment type="caution">
    <text evidence="7">The sequence shown here is derived from an EMBL/GenBank/DDBJ whole genome shotgun (WGS) entry which is preliminary data.</text>
</comment>
<dbReference type="HAMAP" id="MF_01477">
    <property type="entry name" value="Iojap_RsfS"/>
    <property type="match status" value="1"/>
</dbReference>
<reference evidence="7 8" key="1">
    <citation type="journal article" date="2017" name="Gigascience">
        <title>Draft genome of the honey bee ectoparasitic mite, Tropilaelaps mercedesae, is shaped by the parasitic life history.</title>
        <authorList>
            <person name="Dong X."/>
            <person name="Armstrong S.D."/>
            <person name="Xia D."/>
            <person name="Makepeace B.L."/>
            <person name="Darby A.C."/>
            <person name="Kadowaki T."/>
        </authorList>
    </citation>
    <scope>NUCLEOTIDE SEQUENCE [LARGE SCALE GENOMIC DNA]</scope>
    <source>
        <strain evidence="7">Wuxi-XJTLU</strain>
    </source>
</reference>
<dbReference type="InParanoid" id="A0A1V9XPE6"/>
<feature type="compositionally biased region" description="Basic and acidic residues" evidence="6">
    <location>
        <begin position="108"/>
        <end position="117"/>
    </location>
</feature>
<dbReference type="EMBL" id="MNPL01006623">
    <property type="protein sequence ID" value="OQR75262.1"/>
    <property type="molecule type" value="Genomic_DNA"/>
</dbReference>
<dbReference type="GO" id="GO:0090071">
    <property type="term" value="P:negative regulation of ribosome biogenesis"/>
    <property type="evidence" value="ECO:0007669"/>
    <property type="project" value="TreeGrafter"/>
</dbReference>
<evidence type="ECO:0000313" key="7">
    <source>
        <dbReference type="EMBL" id="OQR75262.1"/>
    </source>
</evidence>
<protein>
    <recommendedName>
        <fullName evidence="5">Mitochondrial assembly of ribosomal large subunit protein 1</fullName>
    </recommendedName>
</protein>
<comment type="function">
    <text evidence="4">Required for normal mitochondrial ribosome function and mitochondrial translation. May play a role in ribosome biogenesis by preventing premature association of the 28S and 39S ribosomal subunits. Interacts with mitochondrial ribosomal protein uL14m (MRPL14), probably blocking formation of intersubunit bridge B8, preventing association of the 28S and 39S ribosomal subunits. Addition to isolated mitochondrial ribosomal subunits partially inhibits translation, probably by interfering with the association of the 28S and 39S ribosomal subunits and the formation of functional ribosomes. May also participate in the assembly and/or regulation of the stability of the large subunit of the mitochondrial ribosome. May function as a ribosomal silencing factor.</text>
</comment>
<dbReference type="STRING" id="418985.A0A1V9XPE6"/>
<dbReference type="Proteomes" id="UP000192247">
    <property type="component" value="Unassembled WGS sequence"/>
</dbReference>
<dbReference type="GO" id="GO:0043023">
    <property type="term" value="F:ribosomal large subunit binding"/>
    <property type="evidence" value="ECO:0007669"/>
    <property type="project" value="TreeGrafter"/>
</dbReference>
<dbReference type="FunFam" id="3.30.460.10:FF:000018">
    <property type="entry name" value="Mitochondrial assembly of ribosomal large subunit 1"/>
    <property type="match status" value="1"/>
</dbReference>
<dbReference type="InterPro" id="IPR043519">
    <property type="entry name" value="NT_sf"/>
</dbReference>
<name>A0A1V9XPE6_9ACAR</name>
<evidence type="ECO:0000313" key="8">
    <source>
        <dbReference type="Proteomes" id="UP000192247"/>
    </source>
</evidence>
<keyword evidence="3" id="KW-0496">Mitochondrion</keyword>
<proteinExistence type="inferred from homology"/>
<dbReference type="GO" id="GO:0017148">
    <property type="term" value="P:negative regulation of translation"/>
    <property type="evidence" value="ECO:0007669"/>
    <property type="project" value="TreeGrafter"/>
</dbReference>
<dbReference type="OrthoDB" id="21330at2759"/>
<evidence type="ECO:0000256" key="4">
    <source>
        <dbReference type="ARBA" id="ARBA00053669"/>
    </source>
</evidence>
<comment type="subcellular location">
    <subcellularLocation>
        <location evidence="1">Mitochondrion</location>
    </subcellularLocation>
</comment>
<evidence type="ECO:0000256" key="3">
    <source>
        <dbReference type="ARBA" id="ARBA00023128"/>
    </source>
</evidence>
<evidence type="ECO:0000256" key="6">
    <source>
        <dbReference type="SAM" id="MobiDB-lite"/>
    </source>
</evidence>
<evidence type="ECO:0000256" key="5">
    <source>
        <dbReference type="ARBA" id="ARBA00073331"/>
    </source>
</evidence>
<keyword evidence="8" id="KW-1185">Reference proteome</keyword>
<dbReference type="InterPro" id="IPR004394">
    <property type="entry name" value="Iojap/RsfS/C7orf30"/>
</dbReference>
<dbReference type="AlphaFoldDB" id="A0A1V9XPE6"/>
<sequence>MAALRCAWIKISSRGAEVLRYGVISGAHNNSKPSVSTAQMVCRRGIHRAITKLQPTKVPMTDEERKLLEKLGEPDQETRGYLNELYNEFDVGAEKRKGQRQQKTNMDTSKDKSREDASPAASARPIHRIAGVGLSTKNIARLLHISVIRNYQANDSFKQSDNLTNVKPSMKKRSRELTDEAEVIWDSQEKLDLDETYMDYYPKNKKGDRLVDLNLKRGEDGVFDVDELVTLLREERMLDVVVIETPPKLPYADYLIICTAISVRQAKAITQHLKKMFKRKKNLSDPPIKIEGLDCDEWKVLDMENIVLHIFDHETRGKYNLETLWTVGADMDELARGITEQDEVDVLEQHMNFVRSLTPQQTISRSST</sequence>
<dbReference type="SUPFAM" id="SSF81301">
    <property type="entry name" value="Nucleotidyltransferase"/>
    <property type="match status" value="1"/>
</dbReference>
<dbReference type="NCBIfam" id="TIGR00090">
    <property type="entry name" value="rsfS_iojap_ybeB"/>
    <property type="match status" value="1"/>
</dbReference>
<organism evidence="7 8">
    <name type="scientific">Tropilaelaps mercedesae</name>
    <dbReference type="NCBI Taxonomy" id="418985"/>
    <lineage>
        <taxon>Eukaryota</taxon>
        <taxon>Metazoa</taxon>
        <taxon>Ecdysozoa</taxon>
        <taxon>Arthropoda</taxon>
        <taxon>Chelicerata</taxon>
        <taxon>Arachnida</taxon>
        <taxon>Acari</taxon>
        <taxon>Parasitiformes</taxon>
        <taxon>Mesostigmata</taxon>
        <taxon>Gamasina</taxon>
        <taxon>Dermanyssoidea</taxon>
        <taxon>Laelapidae</taxon>
        <taxon>Tropilaelaps</taxon>
    </lineage>
</organism>
<dbReference type="GO" id="GO:0005739">
    <property type="term" value="C:mitochondrion"/>
    <property type="evidence" value="ECO:0007669"/>
    <property type="project" value="UniProtKB-SubCell"/>
</dbReference>
<dbReference type="Gene3D" id="3.30.460.10">
    <property type="entry name" value="Beta Polymerase, domain 2"/>
    <property type="match status" value="1"/>
</dbReference>
<evidence type="ECO:0000256" key="1">
    <source>
        <dbReference type="ARBA" id="ARBA00004173"/>
    </source>
</evidence>
<dbReference type="PANTHER" id="PTHR21043:SF0">
    <property type="entry name" value="MITOCHONDRIAL ASSEMBLY OF RIBOSOMAL LARGE SUBUNIT PROTEIN 1"/>
    <property type="match status" value="1"/>
</dbReference>
<accession>A0A1V9XPE6</accession>
<comment type="similarity">
    <text evidence="2">Belongs to the Iojap/RsfS family.</text>
</comment>